<comment type="caution">
    <text evidence="1">The sequence shown here is derived from an EMBL/GenBank/DDBJ whole genome shotgun (WGS) entry which is preliminary data.</text>
</comment>
<evidence type="ECO:0000313" key="2">
    <source>
        <dbReference type="Proteomes" id="UP000828048"/>
    </source>
</evidence>
<organism evidence="1 2">
    <name type="scientific">Vaccinium darrowii</name>
    <dbReference type="NCBI Taxonomy" id="229202"/>
    <lineage>
        <taxon>Eukaryota</taxon>
        <taxon>Viridiplantae</taxon>
        <taxon>Streptophyta</taxon>
        <taxon>Embryophyta</taxon>
        <taxon>Tracheophyta</taxon>
        <taxon>Spermatophyta</taxon>
        <taxon>Magnoliopsida</taxon>
        <taxon>eudicotyledons</taxon>
        <taxon>Gunneridae</taxon>
        <taxon>Pentapetalae</taxon>
        <taxon>asterids</taxon>
        <taxon>Ericales</taxon>
        <taxon>Ericaceae</taxon>
        <taxon>Vaccinioideae</taxon>
        <taxon>Vaccinieae</taxon>
        <taxon>Vaccinium</taxon>
    </lineage>
</organism>
<keyword evidence="2" id="KW-1185">Reference proteome</keyword>
<gene>
    <name evidence="1" type="ORF">Vadar_033595</name>
</gene>
<dbReference type="EMBL" id="CM037161">
    <property type="protein sequence ID" value="KAH7856177.1"/>
    <property type="molecule type" value="Genomic_DNA"/>
</dbReference>
<proteinExistence type="predicted"/>
<reference evidence="1 2" key="1">
    <citation type="journal article" date="2021" name="Hortic Res">
        <title>High-quality reference genome and annotation aids understanding of berry development for evergreen blueberry (Vaccinium darrowii).</title>
        <authorList>
            <person name="Yu J."/>
            <person name="Hulse-Kemp A.M."/>
            <person name="Babiker E."/>
            <person name="Staton M."/>
        </authorList>
    </citation>
    <scope>NUCLEOTIDE SEQUENCE [LARGE SCALE GENOMIC DNA]</scope>
    <source>
        <strain evidence="2">cv. NJ 8807/NJ 8810</strain>
        <tissue evidence="1">Young leaf</tissue>
    </source>
</reference>
<sequence>MGVKEWGKRSQGVMLMLMVQVIGTGLQLLSKVILGNGTFIFALMAYRHVVGAFCVAPFAFFLERGKGKELSWSIGFWLFMNALTGISMAMGLFYYGLRDTTATYATNFLNLIPIVTFIFSIITGLEKLRLGTRAGKAKTMGAILCVAGALTISLYKGKSFYIGHHSAHHKEISQKVVHNWTRGTVFLVFSIISYATWFMVQVKLFKVFPYKYWATMFTCIIASVQGTVVGLCIDRKKASWTLGWNLQLVTIIYSGMLATAATFCLISWAVANRGPTYPSMFNPLALIFVTVTEALFLGEPITGGSLIGMSLIIGGLYSFLWGKSKESKNTNLPKVAAIEASVVVPDKSAALQSSAVVMPTATPSNTTDTASAKDSRFGGRSQREVVQICT</sequence>
<name>A0ACB7YRB2_9ERIC</name>
<accession>A0ACB7YRB2</accession>
<protein>
    <submittedName>
        <fullName evidence="1">Uncharacterized protein</fullName>
    </submittedName>
</protein>
<dbReference type="Proteomes" id="UP000828048">
    <property type="component" value="Chromosome 11"/>
</dbReference>
<evidence type="ECO:0000313" key="1">
    <source>
        <dbReference type="EMBL" id="KAH7856177.1"/>
    </source>
</evidence>